<dbReference type="Gene3D" id="2.160.10.10">
    <property type="entry name" value="Hexapeptide repeat proteins"/>
    <property type="match status" value="1"/>
</dbReference>
<dbReference type="PROSITE" id="PS00101">
    <property type="entry name" value="HEXAPEP_TRANSFERASES"/>
    <property type="match status" value="1"/>
</dbReference>
<dbReference type="InterPro" id="IPR011004">
    <property type="entry name" value="Trimer_LpxA-like_sf"/>
</dbReference>
<dbReference type="PANTHER" id="PTHR43300">
    <property type="entry name" value="ACETYLTRANSFERASE"/>
    <property type="match status" value="1"/>
</dbReference>
<evidence type="ECO:0000313" key="4">
    <source>
        <dbReference type="Proteomes" id="UP001254770"/>
    </source>
</evidence>
<dbReference type="SUPFAM" id="SSF51161">
    <property type="entry name" value="Trimeric LpxA-like enzymes"/>
    <property type="match status" value="1"/>
</dbReference>
<dbReference type="AlphaFoldDB" id="A0AAW8TD50"/>
<gene>
    <name evidence="3" type="ORF">P7D69_18320</name>
</gene>
<evidence type="ECO:0000256" key="1">
    <source>
        <dbReference type="ARBA" id="ARBA00022679"/>
    </source>
</evidence>
<evidence type="ECO:0000313" key="3">
    <source>
        <dbReference type="EMBL" id="MDT2546306.1"/>
    </source>
</evidence>
<dbReference type="RefSeq" id="WP_010744236.1">
    <property type="nucleotide sequence ID" value="NZ_CP104393.1"/>
</dbReference>
<dbReference type="EMBL" id="JARPXL010000027">
    <property type="protein sequence ID" value="MDT2546306.1"/>
    <property type="molecule type" value="Genomic_DNA"/>
</dbReference>
<dbReference type="InterPro" id="IPR018357">
    <property type="entry name" value="Hexapep_transf_CS"/>
</dbReference>
<keyword evidence="1" id="KW-0808">Transferase</keyword>
<organism evidence="3 4">
    <name type="scientific">Enterococcus raffinosus</name>
    <dbReference type="NCBI Taxonomy" id="71452"/>
    <lineage>
        <taxon>Bacteria</taxon>
        <taxon>Bacillati</taxon>
        <taxon>Bacillota</taxon>
        <taxon>Bacilli</taxon>
        <taxon>Lactobacillales</taxon>
        <taxon>Enterococcaceae</taxon>
        <taxon>Enterococcus</taxon>
    </lineage>
</organism>
<reference evidence="3" key="1">
    <citation type="submission" date="2023-03" db="EMBL/GenBank/DDBJ databases">
        <authorList>
            <person name="Shen W."/>
            <person name="Cai J."/>
        </authorList>
    </citation>
    <scope>NUCLEOTIDE SEQUENCE</scope>
    <source>
        <strain evidence="3">Y15</strain>
    </source>
</reference>
<dbReference type="GO" id="GO:0016740">
    <property type="term" value="F:transferase activity"/>
    <property type="evidence" value="ECO:0007669"/>
    <property type="project" value="UniProtKB-KW"/>
</dbReference>
<evidence type="ECO:0000256" key="2">
    <source>
        <dbReference type="ARBA" id="ARBA00022737"/>
    </source>
</evidence>
<dbReference type="InterPro" id="IPR050179">
    <property type="entry name" value="Trans_hexapeptide_repeat"/>
</dbReference>
<accession>A0AAW8TD50</accession>
<dbReference type="CDD" id="cd03349">
    <property type="entry name" value="LbH_XAT"/>
    <property type="match status" value="1"/>
</dbReference>
<dbReference type="PANTHER" id="PTHR43300:SF11">
    <property type="entry name" value="ACETYLTRANSFERASE RV3034C-RELATED"/>
    <property type="match status" value="1"/>
</dbReference>
<sequence length="263" mass="29581">MHTIKITPVIRAHFKIQEIFFSVYRQEGLADGHYLTIDDSFFMESNCLYTVDSFDKTLPTMGMYSYSASMLSSKTTVGRYCSIAPNVRIMSAQHPLIRFTTSPVTIPEEIIGQSWDFDIKAQSGGFTQIPFNQHKFNETGIIVGNDVWIGQDVLLKSGICVGTGSVIAAGSVVTKDVPPYAIVGGVPAKVIRYRFKEDICRRLLKLKWWEYLFWNCSAISGNEPVDSFIDKLSAWIDQEAIEAIRPKRLTAAEFIRLSSEVVE</sequence>
<proteinExistence type="predicted"/>
<protein>
    <submittedName>
        <fullName evidence="3">CatB-related O-acetyltransferase</fullName>
    </submittedName>
</protein>
<comment type="caution">
    <text evidence="3">The sequence shown here is derived from an EMBL/GenBank/DDBJ whole genome shotgun (WGS) entry which is preliminary data.</text>
</comment>
<name>A0AAW8TD50_9ENTE</name>
<keyword evidence="2" id="KW-0677">Repeat</keyword>
<dbReference type="Proteomes" id="UP001254770">
    <property type="component" value="Unassembled WGS sequence"/>
</dbReference>